<evidence type="ECO:0000313" key="3">
    <source>
        <dbReference type="Proteomes" id="UP001589798"/>
    </source>
</evidence>
<feature type="transmembrane region" description="Helical" evidence="1">
    <location>
        <begin position="69"/>
        <end position="87"/>
    </location>
</feature>
<reference evidence="2 3" key="1">
    <citation type="submission" date="2024-09" db="EMBL/GenBank/DDBJ databases">
        <authorList>
            <person name="Sun Q."/>
            <person name="Mori K."/>
        </authorList>
    </citation>
    <scope>NUCLEOTIDE SEQUENCE [LARGE SCALE GENOMIC DNA]</scope>
    <source>
        <strain evidence="2 3">CCM 7706</strain>
    </source>
</reference>
<proteinExistence type="predicted"/>
<dbReference type="RefSeq" id="WP_379488771.1">
    <property type="nucleotide sequence ID" value="NZ_JBHLWK010000023.1"/>
</dbReference>
<evidence type="ECO:0008006" key="4">
    <source>
        <dbReference type="Google" id="ProtNLM"/>
    </source>
</evidence>
<feature type="transmembrane region" description="Helical" evidence="1">
    <location>
        <begin position="126"/>
        <end position="149"/>
    </location>
</feature>
<sequence>MPAFYLTLLAVVLAGLGARDQATVAALARRQGRRPAVLIVALATSAATAALAAYAAALMLRELPPPARGVFAGIALGLAGLESLVLAPRRELREPTNSLGALALVLLAQQVADGARFLVFAMAVGLAAPLAAGAAGVLGGAVLATFAWARPELPGTSALRAMRRGTGTLLLLAGLVVFLRRFGVL</sequence>
<evidence type="ECO:0000313" key="2">
    <source>
        <dbReference type="EMBL" id="MFC0206147.1"/>
    </source>
</evidence>
<keyword evidence="1" id="KW-1133">Transmembrane helix</keyword>
<keyword evidence="3" id="KW-1185">Reference proteome</keyword>
<gene>
    <name evidence="2" type="ORF">ACFFJC_17930</name>
</gene>
<organism evidence="2 3">
    <name type="scientific">Novosphingobium soli</name>
    <dbReference type="NCBI Taxonomy" id="574956"/>
    <lineage>
        <taxon>Bacteria</taxon>
        <taxon>Pseudomonadati</taxon>
        <taxon>Pseudomonadota</taxon>
        <taxon>Alphaproteobacteria</taxon>
        <taxon>Sphingomonadales</taxon>
        <taxon>Sphingomonadaceae</taxon>
        <taxon>Novosphingobium</taxon>
    </lineage>
</organism>
<keyword evidence="1" id="KW-0472">Membrane</keyword>
<keyword evidence="1" id="KW-0812">Transmembrane</keyword>
<comment type="caution">
    <text evidence="2">The sequence shown here is derived from an EMBL/GenBank/DDBJ whole genome shotgun (WGS) entry which is preliminary data.</text>
</comment>
<dbReference type="Proteomes" id="UP001589798">
    <property type="component" value="Unassembled WGS sequence"/>
</dbReference>
<evidence type="ECO:0000256" key="1">
    <source>
        <dbReference type="SAM" id="Phobius"/>
    </source>
</evidence>
<feature type="transmembrane region" description="Helical" evidence="1">
    <location>
        <begin position="36"/>
        <end position="57"/>
    </location>
</feature>
<name>A0ABV6D0K6_9SPHN</name>
<feature type="transmembrane region" description="Helical" evidence="1">
    <location>
        <begin position="161"/>
        <end position="179"/>
    </location>
</feature>
<protein>
    <recommendedName>
        <fullName evidence="4">GDT1 family protein</fullName>
    </recommendedName>
</protein>
<accession>A0ABV6D0K6</accession>
<dbReference type="EMBL" id="JBHLWK010000023">
    <property type="protein sequence ID" value="MFC0206147.1"/>
    <property type="molecule type" value="Genomic_DNA"/>
</dbReference>